<dbReference type="AlphaFoldDB" id="A0A1R2CDM2"/>
<feature type="transmembrane region" description="Helical" evidence="1">
    <location>
        <begin position="133"/>
        <end position="151"/>
    </location>
</feature>
<proteinExistence type="predicted"/>
<dbReference type="Proteomes" id="UP000187209">
    <property type="component" value="Unassembled WGS sequence"/>
</dbReference>
<comment type="caution">
    <text evidence="2">The sequence shown here is derived from an EMBL/GenBank/DDBJ whole genome shotgun (WGS) entry which is preliminary data.</text>
</comment>
<protein>
    <submittedName>
        <fullName evidence="2">Uncharacterized protein</fullName>
    </submittedName>
</protein>
<name>A0A1R2CDM2_9CILI</name>
<sequence length="195" mass="22711">MKIIDIFEWKNYLIYFGPPYQSFCTCYNLKRGAHIIAYIDIAAGLINLIAWFYYMMNILQQIDILSSLANYLLCIPGILALIFAFSAIRSLKHENYIPFYLYSKYKILMFVLFTLMNFVLFFVKITSVDWVDIFVIITYISYEFLTSKCIWSTAKWLKNAEEATKLSRSDGVNDILKQNLNPGSFNDIGNSVELI</sequence>
<keyword evidence="1" id="KW-1133">Transmembrane helix</keyword>
<feature type="transmembrane region" description="Helical" evidence="1">
    <location>
        <begin position="68"/>
        <end position="87"/>
    </location>
</feature>
<evidence type="ECO:0000313" key="3">
    <source>
        <dbReference type="Proteomes" id="UP000187209"/>
    </source>
</evidence>
<organism evidence="2 3">
    <name type="scientific">Stentor coeruleus</name>
    <dbReference type="NCBI Taxonomy" id="5963"/>
    <lineage>
        <taxon>Eukaryota</taxon>
        <taxon>Sar</taxon>
        <taxon>Alveolata</taxon>
        <taxon>Ciliophora</taxon>
        <taxon>Postciliodesmatophora</taxon>
        <taxon>Heterotrichea</taxon>
        <taxon>Heterotrichida</taxon>
        <taxon>Stentoridae</taxon>
        <taxon>Stentor</taxon>
    </lineage>
</organism>
<reference evidence="2 3" key="1">
    <citation type="submission" date="2016-11" db="EMBL/GenBank/DDBJ databases">
        <title>The macronuclear genome of Stentor coeruleus: a giant cell with tiny introns.</title>
        <authorList>
            <person name="Slabodnick M."/>
            <person name="Ruby J.G."/>
            <person name="Reiff S.B."/>
            <person name="Swart E.C."/>
            <person name="Gosai S."/>
            <person name="Prabakaran S."/>
            <person name="Witkowska E."/>
            <person name="Larue G.E."/>
            <person name="Fisher S."/>
            <person name="Freeman R.M."/>
            <person name="Gunawardena J."/>
            <person name="Chu W."/>
            <person name="Stover N.A."/>
            <person name="Gregory B.D."/>
            <person name="Nowacki M."/>
            <person name="Derisi J."/>
            <person name="Roy S.W."/>
            <person name="Marshall W.F."/>
            <person name="Sood P."/>
        </authorList>
    </citation>
    <scope>NUCLEOTIDE SEQUENCE [LARGE SCALE GENOMIC DNA]</scope>
    <source>
        <strain evidence="2">WM001</strain>
    </source>
</reference>
<evidence type="ECO:0000313" key="2">
    <source>
        <dbReference type="EMBL" id="OMJ87066.1"/>
    </source>
</evidence>
<evidence type="ECO:0000256" key="1">
    <source>
        <dbReference type="SAM" id="Phobius"/>
    </source>
</evidence>
<feature type="transmembrane region" description="Helical" evidence="1">
    <location>
        <begin position="35"/>
        <end position="56"/>
    </location>
</feature>
<keyword evidence="1" id="KW-0812">Transmembrane</keyword>
<accession>A0A1R2CDM2</accession>
<gene>
    <name evidence="2" type="ORF">SteCoe_11309</name>
</gene>
<keyword evidence="1" id="KW-0472">Membrane</keyword>
<keyword evidence="3" id="KW-1185">Reference proteome</keyword>
<dbReference type="EMBL" id="MPUH01000187">
    <property type="protein sequence ID" value="OMJ87066.1"/>
    <property type="molecule type" value="Genomic_DNA"/>
</dbReference>
<feature type="transmembrane region" description="Helical" evidence="1">
    <location>
        <begin position="107"/>
        <end position="127"/>
    </location>
</feature>